<dbReference type="Gene3D" id="3.90.1150.10">
    <property type="entry name" value="Aspartate Aminotransferase, domain 1"/>
    <property type="match status" value="1"/>
</dbReference>
<evidence type="ECO:0000256" key="1">
    <source>
        <dbReference type="ARBA" id="ARBA00001933"/>
    </source>
</evidence>
<evidence type="ECO:0000256" key="4">
    <source>
        <dbReference type="ARBA" id="ARBA00022679"/>
    </source>
</evidence>
<dbReference type="PANTHER" id="PTHR43807:SF20">
    <property type="entry name" value="FI04487P"/>
    <property type="match status" value="1"/>
</dbReference>
<evidence type="ECO:0000256" key="6">
    <source>
        <dbReference type="ARBA" id="ARBA00024016"/>
    </source>
</evidence>
<proteinExistence type="predicted"/>
<dbReference type="VEuPathDB" id="VectorBase:LDEU009456"/>
<accession>A0A443S523</accession>
<dbReference type="GO" id="GO:0016212">
    <property type="term" value="F:kynurenine-oxoglutarate transaminase activity"/>
    <property type="evidence" value="ECO:0007669"/>
    <property type="project" value="UniProtKB-EC"/>
</dbReference>
<dbReference type="EMBL" id="NCKV01008405">
    <property type="protein sequence ID" value="RWS22584.1"/>
    <property type="molecule type" value="Genomic_DNA"/>
</dbReference>
<dbReference type="PANTHER" id="PTHR43807">
    <property type="entry name" value="FI04487P"/>
    <property type="match status" value="1"/>
</dbReference>
<evidence type="ECO:0000259" key="7">
    <source>
        <dbReference type="Pfam" id="PF00155"/>
    </source>
</evidence>
<protein>
    <recommendedName>
        <fullName evidence="2">kynurenine--oxoglutarate transaminase</fullName>
        <ecNumber evidence="2">2.6.1.7</ecNumber>
    </recommendedName>
</protein>
<dbReference type="InterPro" id="IPR004839">
    <property type="entry name" value="Aminotransferase_I/II_large"/>
</dbReference>
<dbReference type="EC" id="2.6.1.7" evidence="2"/>
<evidence type="ECO:0000256" key="2">
    <source>
        <dbReference type="ARBA" id="ARBA00012751"/>
    </source>
</evidence>
<dbReference type="SUPFAM" id="SSF53383">
    <property type="entry name" value="PLP-dependent transferases"/>
    <property type="match status" value="1"/>
</dbReference>
<comment type="pathway">
    <text evidence="6">Amino-acid degradation; L-kynurenine degradation; kynurenate from L-kynurenine: step 1/2.</text>
</comment>
<dbReference type="Pfam" id="PF00155">
    <property type="entry name" value="Aminotran_1_2"/>
    <property type="match status" value="1"/>
</dbReference>
<dbReference type="GO" id="GO:0005739">
    <property type="term" value="C:mitochondrion"/>
    <property type="evidence" value="ECO:0007669"/>
    <property type="project" value="TreeGrafter"/>
</dbReference>
<dbReference type="InterPro" id="IPR051326">
    <property type="entry name" value="Kynurenine-oxoglutarate_AT"/>
</dbReference>
<keyword evidence="4" id="KW-0808">Transferase</keyword>
<feature type="domain" description="Aminotransferase class I/classII large" evidence="7">
    <location>
        <begin position="18"/>
        <end position="414"/>
    </location>
</feature>
<dbReference type="OrthoDB" id="6500941at2759"/>
<keyword evidence="9" id="KW-1185">Reference proteome</keyword>
<evidence type="ECO:0000313" key="8">
    <source>
        <dbReference type="EMBL" id="RWS22584.1"/>
    </source>
</evidence>
<dbReference type="Proteomes" id="UP000288716">
    <property type="component" value="Unassembled WGS sequence"/>
</dbReference>
<dbReference type="Gene3D" id="3.40.640.10">
    <property type="entry name" value="Type I PLP-dependent aspartate aminotransferase-like (Major domain)"/>
    <property type="match status" value="1"/>
</dbReference>
<dbReference type="AlphaFoldDB" id="A0A443S523"/>
<evidence type="ECO:0000313" key="9">
    <source>
        <dbReference type="Proteomes" id="UP000288716"/>
    </source>
</evidence>
<comment type="cofactor">
    <cofactor evidence="1">
        <name>pyridoxal 5'-phosphate</name>
        <dbReference type="ChEBI" id="CHEBI:597326"/>
    </cofactor>
</comment>
<organism evidence="8 9">
    <name type="scientific">Leptotrombidium deliense</name>
    <dbReference type="NCBI Taxonomy" id="299467"/>
    <lineage>
        <taxon>Eukaryota</taxon>
        <taxon>Metazoa</taxon>
        <taxon>Ecdysozoa</taxon>
        <taxon>Arthropoda</taxon>
        <taxon>Chelicerata</taxon>
        <taxon>Arachnida</taxon>
        <taxon>Acari</taxon>
        <taxon>Acariformes</taxon>
        <taxon>Trombidiformes</taxon>
        <taxon>Prostigmata</taxon>
        <taxon>Anystina</taxon>
        <taxon>Parasitengona</taxon>
        <taxon>Trombiculoidea</taxon>
        <taxon>Trombiculidae</taxon>
        <taxon>Leptotrombidium</taxon>
    </lineage>
</organism>
<keyword evidence="5" id="KW-0663">Pyridoxal phosphate</keyword>
<reference evidence="8 9" key="1">
    <citation type="journal article" date="2018" name="Gigascience">
        <title>Genomes of trombidid mites reveal novel predicted allergens and laterally-transferred genes associated with secondary metabolism.</title>
        <authorList>
            <person name="Dong X."/>
            <person name="Chaisiri K."/>
            <person name="Xia D."/>
            <person name="Armstrong S.D."/>
            <person name="Fang Y."/>
            <person name="Donnelly M.J."/>
            <person name="Kadowaki T."/>
            <person name="McGarry J.W."/>
            <person name="Darby A.C."/>
            <person name="Makepeace B.L."/>
        </authorList>
    </citation>
    <scope>NUCLEOTIDE SEQUENCE [LARGE SCALE GENOMIC DNA]</scope>
    <source>
        <strain evidence="8">UoL-UT</strain>
    </source>
</reference>
<evidence type="ECO:0000256" key="3">
    <source>
        <dbReference type="ARBA" id="ARBA00022576"/>
    </source>
</evidence>
<dbReference type="GO" id="GO:0030170">
    <property type="term" value="F:pyridoxal phosphate binding"/>
    <property type="evidence" value="ECO:0007669"/>
    <property type="project" value="InterPro"/>
</dbReference>
<sequence>MFEKRLRFSDIAVKNNATNLALGFPDYIVHEVVTKALSSATLSSVIMNQYTRGAGHPRLTNILSKIYSKLTNHAINPQTDIVITVGGFEAIYCAIYSHVNPGDEVIIIEPYEPVTRFANGIPVFVPLRPTKKNGVIRGRDWVLDPKELRSKFSSKTKMIILNTPNNPTGKIFTLNELQMIAKLCIEFNTLVLMDEVYEWMTFDDNNHIRMSKTEYIKNKHNNDECYFCIHTDTLPGMWNRTITVGSAGKTFSVTGWKIGYAYGPEHLIKPLKLVHQYAIAICSTPLQEALAVAYEMEYERLNQPSSFFKQFAISLQQKRDLIVKMFNEVNMNVVIPDGGFFVIVDFSNIAKRVNFASEEGETKDWKFVNWLSKYRQLQAIPYSVFYSKNHRHISQNFIRLCFAKKNETLEEVRRIIHGLKQLLN</sequence>
<dbReference type="STRING" id="299467.A0A443S523"/>
<gene>
    <name evidence="8" type="ORF">B4U80_03598</name>
</gene>
<keyword evidence="3" id="KW-0032">Aminotransferase</keyword>
<comment type="caution">
    <text evidence="8">The sequence shown here is derived from an EMBL/GenBank/DDBJ whole genome shotgun (WGS) entry which is preliminary data.</text>
</comment>
<dbReference type="InterPro" id="IPR015424">
    <property type="entry name" value="PyrdxlP-dep_Trfase"/>
</dbReference>
<evidence type="ECO:0000256" key="5">
    <source>
        <dbReference type="ARBA" id="ARBA00022898"/>
    </source>
</evidence>
<dbReference type="InterPro" id="IPR015421">
    <property type="entry name" value="PyrdxlP-dep_Trfase_major"/>
</dbReference>
<dbReference type="CDD" id="cd00609">
    <property type="entry name" value="AAT_like"/>
    <property type="match status" value="1"/>
</dbReference>
<dbReference type="FunFam" id="3.90.1150.10:FF:000021">
    <property type="entry name" value="Kynurenine--oxoglutarate transaminase 3"/>
    <property type="match status" value="1"/>
</dbReference>
<name>A0A443S523_9ACAR</name>
<dbReference type="InterPro" id="IPR015422">
    <property type="entry name" value="PyrdxlP-dep_Trfase_small"/>
</dbReference>